<proteinExistence type="predicted"/>
<dbReference type="SUPFAM" id="SSF110087">
    <property type="entry name" value="DR1885-like metal-binding protein"/>
    <property type="match status" value="1"/>
</dbReference>
<dbReference type="InterPro" id="IPR007410">
    <property type="entry name" value="LpqE-like"/>
</dbReference>
<dbReference type="AlphaFoldDB" id="A0A8J7VUN3"/>
<dbReference type="InterPro" id="IPR036182">
    <property type="entry name" value="PCuAC_sf"/>
</dbReference>
<comment type="caution">
    <text evidence="2">The sequence shown here is derived from an EMBL/GenBank/DDBJ whole genome shotgun (WGS) entry which is preliminary data.</text>
</comment>
<protein>
    <submittedName>
        <fullName evidence="2">Copper chaperone PCu(A)C</fullName>
    </submittedName>
</protein>
<sequence>MPSIVRPVLFLAGLACATAALAEQGDHVEVSAPWIRALPGTLPAGGYMTLANAGDEPVTLTGVDSPAFGHAMLHRSSVAGGQGRMEHVGELEIPAHDAVALAPGGYHLMLMHATSPLRIGSTVPLTLHFADGSTRAVEATVRPANAQGIDD</sequence>
<feature type="signal peptide" evidence="1">
    <location>
        <begin position="1"/>
        <end position="22"/>
    </location>
</feature>
<reference evidence="3 4" key="1">
    <citation type="journal article" date="2021" name="Microbiol. Resour. Announc.">
        <title>Draft Genome Sequence of Coralloluteibacterium stylophorae LMG 29479T.</title>
        <authorList>
            <person name="Karlyshev A.V."/>
            <person name="Kudryashova E.B."/>
            <person name="Ariskina E.V."/>
            <person name="Conroy A.P."/>
            <person name="Abidueva E.Y."/>
        </authorList>
    </citation>
    <scope>NUCLEOTIDE SEQUENCE [LARGE SCALE GENOMIC DNA]</scope>
    <source>
        <strain evidence="3 4">LMG 29479</strain>
    </source>
</reference>
<dbReference type="PANTHER" id="PTHR36302">
    <property type="entry name" value="BLR7088 PROTEIN"/>
    <property type="match status" value="1"/>
</dbReference>
<dbReference type="EMBL" id="JAGQFT010000035">
    <property type="protein sequence ID" value="MBR0562113.1"/>
    <property type="molecule type" value="Genomic_DNA"/>
</dbReference>
<evidence type="ECO:0000313" key="4">
    <source>
        <dbReference type="Proteomes" id="UP000675747"/>
    </source>
</evidence>
<keyword evidence="1" id="KW-0732">Signal</keyword>
<dbReference type="RefSeq" id="WP_211926057.1">
    <property type="nucleotide sequence ID" value="NZ_JAGQFT020000004.1"/>
</dbReference>
<name>A0A8J7VUN3_9GAMM</name>
<dbReference type="Gene3D" id="2.60.40.1890">
    <property type="entry name" value="PCu(A)C copper chaperone"/>
    <property type="match status" value="1"/>
</dbReference>
<reference evidence="2" key="2">
    <citation type="submission" date="2021-04" db="EMBL/GenBank/DDBJ databases">
        <authorList>
            <person name="Karlyshev A.V."/>
        </authorList>
    </citation>
    <scope>NUCLEOTIDE SEQUENCE</scope>
    <source>
        <strain evidence="2">LMG 29479</strain>
    </source>
</reference>
<dbReference type="Proteomes" id="UP000675747">
    <property type="component" value="Unassembled WGS sequence"/>
</dbReference>
<evidence type="ECO:0000313" key="2">
    <source>
        <dbReference type="EMBL" id="MBR0562113.1"/>
    </source>
</evidence>
<dbReference type="InterPro" id="IPR058248">
    <property type="entry name" value="Lxx211020-like"/>
</dbReference>
<dbReference type="Pfam" id="PF04314">
    <property type="entry name" value="PCuAC"/>
    <property type="match status" value="1"/>
</dbReference>
<dbReference type="PANTHER" id="PTHR36302:SF1">
    <property type="entry name" value="COPPER CHAPERONE PCU(A)C"/>
    <property type="match status" value="1"/>
</dbReference>
<gene>
    <name evidence="3" type="ORF">KB893_007670</name>
    <name evidence="2" type="ORF">KB893_06235</name>
</gene>
<accession>A0A8J7VUN3</accession>
<keyword evidence="4" id="KW-1185">Reference proteome</keyword>
<evidence type="ECO:0000256" key="1">
    <source>
        <dbReference type="SAM" id="SignalP"/>
    </source>
</evidence>
<feature type="chain" id="PRO_5042774245" evidence="1">
    <location>
        <begin position="23"/>
        <end position="151"/>
    </location>
</feature>
<evidence type="ECO:0000313" key="3">
    <source>
        <dbReference type="EMBL" id="MBS7457012.1"/>
    </source>
</evidence>
<dbReference type="EMBL" id="JAGQFT020000004">
    <property type="protein sequence ID" value="MBS7457012.1"/>
    <property type="molecule type" value="Genomic_DNA"/>
</dbReference>
<organism evidence="2">
    <name type="scientific">Coralloluteibacterium stylophorae</name>
    <dbReference type="NCBI Taxonomy" id="1776034"/>
    <lineage>
        <taxon>Bacteria</taxon>
        <taxon>Pseudomonadati</taxon>
        <taxon>Pseudomonadota</taxon>
        <taxon>Gammaproteobacteria</taxon>
        <taxon>Lysobacterales</taxon>
        <taxon>Lysobacteraceae</taxon>
        <taxon>Coralloluteibacterium</taxon>
    </lineage>
</organism>